<evidence type="ECO:0000313" key="3">
    <source>
        <dbReference type="EMBL" id="NMM43283.1"/>
    </source>
</evidence>
<dbReference type="SUPFAM" id="SSF56529">
    <property type="entry name" value="FAH"/>
    <property type="match status" value="1"/>
</dbReference>
<dbReference type="EMBL" id="JABBNT010000001">
    <property type="protein sequence ID" value="NMM43283.1"/>
    <property type="molecule type" value="Genomic_DNA"/>
</dbReference>
<keyword evidence="1" id="KW-0479">Metal-binding</keyword>
<dbReference type="GO" id="GO:0046872">
    <property type="term" value="F:metal ion binding"/>
    <property type="evidence" value="ECO:0007669"/>
    <property type="project" value="UniProtKB-KW"/>
</dbReference>
<gene>
    <name evidence="3" type="ORF">HH303_02255</name>
</gene>
<dbReference type="InterPro" id="IPR011234">
    <property type="entry name" value="Fumarylacetoacetase-like_C"/>
</dbReference>
<evidence type="ECO:0000256" key="1">
    <source>
        <dbReference type="ARBA" id="ARBA00022723"/>
    </source>
</evidence>
<dbReference type="Pfam" id="PF01557">
    <property type="entry name" value="FAA_hydrolase"/>
    <property type="match status" value="1"/>
</dbReference>
<proteinExistence type="predicted"/>
<keyword evidence="4" id="KW-1185">Reference proteome</keyword>
<evidence type="ECO:0000313" key="4">
    <source>
        <dbReference type="Proteomes" id="UP000539372"/>
    </source>
</evidence>
<comment type="caution">
    <text evidence="3">The sequence shown here is derived from an EMBL/GenBank/DDBJ whole genome shotgun (WGS) entry which is preliminary data.</text>
</comment>
<dbReference type="PANTHER" id="PTHR11820:SF90">
    <property type="entry name" value="FLUTATHIONE S-TRANSFERASE"/>
    <property type="match status" value="1"/>
</dbReference>
<dbReference type="AlphaFoldDB" id="A0A7Y0HE90"/>
<evidence type="ECO:0000259" key="2">
    <source>
        <dbReference type="Pfam" id="PF01557"/>
    </source>
</evidence>
<dbReference type="GO" id="GO:0018773">
    <property type="term" value="F:acetylpyruvate hydrolase activity"/>
    <property type="evidence" value="ECO:0007669"/>
    <property type="project" value="TreeGrafter"/>
</dbReference>
<name>A0A7Y0HE90_9PROT</name>
<dbReference type="Gene3D" id="3.90.850.10">
    <property type="entry name" value="Fumarylacetoacetase-like, C-terminal domain"/>
    <property type="match status" value="1"/>
</dbReference>
<feature type="domain" description="Fumarylacetoacetase-like C-terminal" evidence="2">
    <location>
        <begin position="28"/>
        <end position="227"/>
    </location>
</feature>
<reference evidence="3 4" key="1">
    <citation type="submission" date="2020-04" db="EMBL/GenBank/DDBJ databases">
        <title>Rhodospirillaceae bacterium KN72 isolated from deep sea.</title>
        <authorList>
            <person name="Zhang D.-C."/>
        </authorList>
    </citation>
    <scope>NUCLEOTIDE SEQUENCE [LARGE SCALE GENOMIC DNA]</scope>
    <source>
        <strain evidence="3 4">KN72</strain>
    </source>
</reference>
<protein>
    <submittedName>
        <fullName evidence="3">Fumarylacetoacetate hydrolase family protein</fullName>
    </submittedName>
</protein>
<dbReference type="Proteomes" id="UP000539372">
    <property type="component" value="Unassembled WGS sequence"/>
</dbReference>
<keyword evidence="3" id="KW-0378">Hydrolase</keyword>
<dbReference type="InterPro" id="IPR036663">
    <property type="entry name" value="Fumarylacetoacetase_C_sf"/>
</dbReference>
<sequence length="229" mass="25148">MADLVFAAPETQTLPIQGSEKRVPVNRIFCVGRNYEEHAKEMGVEVDRQAAFYFLKGNYATIESGAKIAYPPGTSNYHYEMELSVVIGKPAYQVAKDKANDVIFGYACSLDMTRRDLQLVAREKGRPWDLGKDFEQSAVFGEVVPVEKTGILTEGAIELRQNGETKQSADLSQLVWKIDELISDLSKYYHLQPGDVIMTGTPAGVGPVKSGDVIEGSVAGVGDIRLEIE</sequence>
<organism evidence="3 4">
    <name type="scientific">Pacificispira spongiicola</name>
    <dbReference type="NCBI Taxonomy" id="2729598"/>
    <lineage>
        <taxon>Bacteria</taxon>
        <taxon>Pseudomonadati</taxon>
        <taxon>Pseudomonadota</taxon>
        <taxon>Alphaproteobacteria</taxon>
        <taxon>Rhodospirillales</taxon>
        <taxon>Rhodospirillaceae</taxon>
        <taxon>Pacificispira</taxon>
    </lineage>
</organism>
<accession>A0A7Y0HE90</accession>
<dbReference type="RefSeq" id="WP_169623573.1">
    <property type="nucleotide sequence ID" value="NZ_JABBNT010000001.1"/>
</dbReference>
<dbReference type="PANTHER" id="PTHR11820">
    <property type="entry name" value="ACYLPYRUVASE"/>
    <property type="match status" value="1"/>
</dbReference>